<evidence type="ECO:0000256" key="1">
    <source>
        <dbReference type="SAM" id="MobiDB-lite"/>
    </source>
</evidence>
<dbReference type="EMBL" id="KE747828">
    <property type="protein sequence ID" value="RMZ71885.1"/>
    <property type="molecule type" value="Genomic_DNA"/>
</dbReference>
<reference evidence="2 3" key="1">
    <citation type="journal article" date="2014" name="PLoS ONE">
        <title>De novo Genome Assembly of the Fungal Plant Pathogen Pyrenophora semeniperda.</title>
        <authorList>
            <person name="Soliai M.M."/>
            <person name="Meyer S.E."/>
            <person name="Udall J.A."/>
            <person name="Elzinga D.E."/>
            <person name="Hermansen R.A."/>
            <person name="Bodily P.M."/>
            <person name="Hart A.A."/>
            <person name="Coleman C.E."/>
        </authorList>
    </citation>
    <scope>NUCLEOTIDE SEQUENCE [LARGE SCALE GENOMIC DNA]</scope>
    <source>
        <strain evidence="2 3">CCB06</strain>
        <tissue evidence="2">Mycelium</tissue>
    </source>
</reference>
<feature type="compositionally biased region" description="Polar residues" evidence="1">
    <location>
        <begin position="162"/>
        <end position="173"/>
    </location>
</feature>
<name>A0A3M7MBJ0_9PLEO</name>
<organism evidence="2 3">
    <name type="scientific">Pyrenophora seminiperda CCB06</name>
    <dbReference type="NCBI Taxonomy" id="1302712"/>
    <lineage>
        <taxon>Eukaryota</taxon>
        <taxon>Fungi</taxon>
        <taxon>Dikarya</taxon>
        <taxon>Ascomycota</taxon>
        <taxon>Pezizomycotina</taxon>
        <taxon>Dothideomycetes</taxon>
        <taxon>Pleosporomycetidae</taxon>
        <taxon>Pleosporales</taxon>
        <taxon>Pleosporineae</taxon>
        <taxon>Pleosporaceae</taxon>
        <taxon>Pyrenophora</taxon>
    </lineage>
</organism>
<accession>A0A3M7MBJ0</accession>
<dbReference type="AlphaFoldDB" id="A0A3M7MBJ0"/>
<feature type="compositionally biased region" description="Basic residues" evidence="1">
    <location>
        <begin position="125"/>
        <end position="134"/>
    </location>
</feature>
<dbReference type="OrthoDB" id="3798749at2759"/>
<feature type="region of interest" description="Disordered" evidence="1">
    <location>
        <begin position="159"/>
        <end position="187"/>
    </location>
</feature>
<evidence type="ECO:0000313" key="2">
    <source>
        <dbReference type="EMBL" id="RMZ71885.1"/>
    </source>
</evidence>
<keyword evidence="3" id="KW-1185">Reference proteome</keyword>
<sequence length="211" mass="24030">MAFLDIDDFNTRSAVAQLMVVAPALLIRDLYHLIINNKGRFSEAKERAIRMNMDTCRENKPPLRPQQLHEHESDENDILIKVDYNDPAFDWDTDEPEPEPIATTRSRLSKLGPKRKTTTSTNQHHASKKKKLIKSGKTSSDYGFFVEDNVMHYDFTADDSTESSGVDSQMSKNSDAEMSDGDDKFDLNIDMQPRYAYNAHLLGTGRSPTKR</sequence>
<evidence type="ECO:0000313" key="3">
    <source>
        <dbReference type="Proteomes" id="UP000265663"/>
    </source>
</evidence>
<dbReference type="Proteomes" id="UP000265663">
    <property type="component" value="Unassembled WGS sequence"/>
</dbReference>
<gene>
    <name evidence="2" type="ORF">GMOD_00009236</name>
</gene>
<proteinExistence type="predicted"/>
<feature type="region of interest" description="Disordered" evidence="1">
    <location>
        <begin position="91"/>
        <end position="134"/>
    </location>
</feature>
<protein>
    <submittedName>
        <fullName evidence="2">Uncharacterized protein</fullName>
    </submittedName>
</protein>